<organism evidence="1 2">
    <name type="scientific">Umezawaea tangerina</name>
    <dbReference type="NCBI Taxonomy" id="84725"/>
    <lineage>
        <taxon>Bacteria</taxon>
        <taxon>Bacillati</taxon>
        <taxon>Actinomycetota</taxon>
        <taxon>Actinomycetes</taxon>
        <taxon>Pseudonocardiales</taxon>
        <taxon>Pseudonocardiaceae</taxon>
        <taxon>Umezawaea</taxon>
    </lineage>
</organism>
<proteinExistence type="predicted"/>
<protein>
    <submittedName>
        <fullName evidence="1">Uncharacterized protein</fullName>
    </submittedName>
</protein>
<comment type="caution">
    <text evidence="1">The sequence shown here is derived from an EMBL/GenBank/DDBJ whole genome shotgun (WGS) entry which is preliminary data.</text>
</comment>
<sequence>MQVDHTRGFEAVVETITFAPATDQATGDLPLAEVVGALARAIGQAQLAIDAEAADGMPDTDRLAAGALPPCYQITESTVDMNLVLRFPGSEARASYPDLGAPPGAVSTVRVVLRPVAPTGIVLPPPAEPSAVRIMAD</sequence>
<accession>A0A2T0T284</accession>
<evidence type="ECO:0000313" key="1">
    <source>
        <dbReference type="EMBL" id="PRY39743.1"/>
    </source>
</evidence>
<gene>
    <name evidence="1" type="ORF">CLV43_107330</name>
</gene>
<reference evidence="1 2" key="1">
    <citation type="submission" date="2018-03" db="EMBL/GenBank/DDBJ databases">
        <title>Genomic Encyclopedia of Archaeal and Bacterial Type Strains, Phase II (KMG-II): from individual species to whole genera.</title>
        <authorList>
            <person name="Goeker M."/>
        </authorList>
    </citation>
    <scope>NUCLEOTIDE SEQUENCE [LARGE SCALE GENOMIC DNA]</scope>
    <source>
        <strain evidence="1 2">DSM 44720</strain>
    </source>
</reference>
<dbReference type="Proteomes" id="UP000239494">
    <property type="component" value="Unassembled WGS sequence"/>
</dbReference>
<evidence type="ECO:0000313" key="2">
    <source>
        <dbReference type="Proteomes" id="UP000239494"/>
    </source>
</evidence>
<dbReference type="RefSeq" id="WP_106189650.1">
    <property type="nucleotide sequence ID" value="NZ_PVTF01000007.1"/>
</dbReference>
<name>A0A2T0T284_9PSEU</name>
<dbReference type="AlphaFoldDB" id="A0A2T0T284"/>
<keyword evidence="2" id="KW-1185">Reference proteome</keyword>
<dbReference type="EMBL" id="PVTF01000007">
    <property type="protein sequence ID" value="PRY39743.1"/>
    <property type="molecule type" value="Genomic_DNA"/>
</dbReference>